<dbReference type="EMBL" id="JAKJXP020000065">
    <property type="protein sequence ID" value="KAK7750360.1"/>
    <property type="molecule type" value="Genomic_DNA"/>
</dbReference>
<accession>A0AAN9ULH5</accession>
<evidence type="ECO:0000256" key="2">
    <source>
        <dbReference type="ARBA" id="ARBA00023043"/>
    </source>
</evidence>
<dbReference type="Gene3D" id="1.25.40.20">
    <property type="entry name" value="Ankyrin repeat-containing domain"/>
    <property type="match status" value="1"/>
</dbReference>
<reference evidence="4 5" key="1">
    <citation type="submission" date="2024-02" db="EMBL/GenBank/DDBJ databases">
        <title>De novo assembly and annotation of 12 fungi associated with fruit tree decline syndrome in Ontario, Canada.</title>
        <authorList>
            <person name="Sulman M."/>
            <person name="Ellouze W."/>
            <person name="Ilyukhin E."/>
        </authorList>
    </citation>
    <scope>NUCLEOTIDE SEQUENCE [LARGE SCALE GENOMIC DNA]</scope>
    <source>
        <strain evidence="4 5">M11/M66-122</strain>
    </source>
</reference>
<evidence type="ECO:0000313" key="5">
    <source>
        <dbReference type="Proteomes" id="UP001320420"/>
    </source>
</evidence>
<organism evidence="4 5">
    <name type="scientific">Diatrype stigma</name>
    <dbReference type="NCBI Taxonomy" id="117547"/>
    <lineage>
        <taxon>Eukaryota</taxon>
        <taxon>Fungi</taxon>
        <taxon>Dikarya</taxon>
        <taxon>Ascomycota</taxon>
        <taxon>Pezizomycotina</taxon>
        <taxon>Sordariomycetes</taxon>
        <taxon>Xylariomycetidae</taxon>
        <taxon>Xylariales</taxon>
        <taxon>Diatrypaceae</taxon>
        <taxon>Diatrype</taxon>
    </lineage>
</organism>
<name>A0AAN9ULH5_9PEZI</name>
<dbReference type="PANTHER" id="PTHR24134:SF9">
    <property type="entry name" value="ANKYRIN REPEAT AND SOCS BOX PROTEIN 8"/>
    <property type="match status" value="1"/>
</dbReference>
<protein>
    <submittedName>
        <fullName evidence="4">Uncharacterized protein</fullName>
    </submittedName>
</protein>
<dbReference type="PROSITE" id="PS50088">
    <property type="entry name" value="ANK_REPEAT"/>
    <property type="match status" value="1"/>
</dbReference>
<dbReference type="InterPro" id="IPR002110">
    <property type="entry name" value="Ankyrin_rpt"/>
</dbReference>
<dbReference type="Pfam" id="PF13637">
    <property type="entry name" value="Ank_4"/>
    <property type="match status" value="1"/>
</dbReference>
<dbReference type="AlphaFoldDB" id="A0AAN9ULH5"/>
<feature type="repeat" description="ANK" evidence="3">
    <location>
        <begin position="58"/>
        <end position="91"/>
    </location>
</feature>
<keyword evidence="2 3" id="KW-0040">ANK repeat</keyword>
<keyword evidence="1" id="KW-0677">Repeat</keyword>
<sequence length="285" mass="31305">MLYKRPRPDDDLERELAAIKRACETWSPLHYAIENWESTCVVDSLVNQFWDPTVQNEKGLTPLLRACQIGNFAGALELIEERGARVSLEELLEDEPKCPPLLHLAVQGRDNFKQDGRRILLERPGPVEARDAEQVAFIKFLLAKGVDVDELFLRNRNGHRGQCTPLNTAIGGIDSEGRGADTVPAVVEALLEAGADPNHPDESGSTPLFNAVRFCVADDCDLEVRRETWAVIRLLVKYGARLDVGTESGDSPLSIAAEAAQRMAARDSECHKLLSVAAAEAAEQA</sequence>
<evidence type="ECO:0000313" key="4">
    <source>
        <dbReference type="EMBL" id="KAK7750360.1"/>
    </source>
</evidence>
<evidence type="ECO:0000256" key="1">
    <source>
        <dbReference type="ARBA" id="ARBA00022737"/>
    </source>
</evidence>
<evidence type="ECO:0000256" key="3">
    <source>
        <dbReference type="PROSITE-ProRule" id="PRU00023"/>
    </source>
</evidence>
<dbReference type="Proteomes" id="UP001320420">
    <property type="component" value="Unassembled WGS sequence"/>
</dbReference>
<keyword evidence="5" id="KW-1185">Reference proteome</keyword>
<dbReference type="SUPFAM" id="SSF48403">
    <property type="entry name" value="Ankyrin repeat"/>
    <property type="match status" value="1"/>
</dbReference>
<dbReference type="InterPro" id="IPR036770">
    <property type="entry name" value="Ankyrin_rpt-contain_sf"/>
</dbReference>
<proteinExistence type="predicted"/>
<dbReference type="PANTHER" id="PTHR24134">
    <property type="entry name" value="ANKYRIN REPEAT-CONTAINING PROTEIN DDB_G0279043"/>
    <property type="match status" value="1"/>
</dbReference>
<gene>
    <name evidence="4" type="ORF">SLS62_007659</name>
</gene>
<comment type="caution">
    <text evidence="4">The sequence shown here is derived from an EMBL/GenBank/DDBJ whole genome shotgun (WGS) entry which is preliminary data.</text>
</comment>